<accession>W9XQB1</accession>
<dbReference type="InterPro" id="IPR018808">
    <property type="entry name" value="Muniscin_C"/>
</dbReference>
<dbReference type="Proteomes" id="UP000019478">
    <property type="component" value="Unassembled WGS sequence"/>
</dbReference>
<dbReference type="GO" id="GO:0032153">
    <property type="term" value="C:cell division site"/>
    <property type="evidence" value="ECO:0007669"/>
    <property type="project" value="TreeGrafter"/>
</dbReference>
<dbReference type="eggNOG" id="ENOG502QQAW">
    <property type="taxonomic scope" value="Eukaryota"/>
</dbReference>
<dbReference type="GO" id="GO:0032185">
    <property type="term" value="P:septin cytoskeleton organization"/>
    <property type="evidence" value="ECO:0007669"/>
    <property type="project" value="TreeGrafter"/>
</dbReference>
<dbReference type="HOGENOM" id="CLU_011037_0_0_1"/>
<feature type="compositionally biased region" description="Polar residues" evidence="2">
    <location>
        <begin position="521"/>
        <end position="530"/>
    </location>
</feature>
<dbReference type="PANTHER" id="PTHR23065">
    <property type="entry name" value="PROLINE-SERINE-THREONINE PHOSPHATASE INTERACTING PROTEIN 1"/>
    <property type="match status" value="1"/>
</dbReference>
<name>W9XQB1_9EURO</name>
<dbReference type="AlphaFoldDB" id="W9XQB1"/>
<gene>
    <name evidence="4" type="ORF">A1O3_06191</name>
</gene>
<evidence type="ECO:0000313" key="4">
    <source>
        <dbReference type="EMBL" id="EXJ82378.1"/>
    </source>
</evidence>
<dbReference type="InterPro" id="IPR027267">
    <property type="entry name" value="AH/BAR_dom_sf"/>
</dbReference>
<feature type="compositionally biased region" description="Low complexity" evidence="2">
    <location>
        <begin position="242"/>
        <end position="256"/>
    </location>
</feature>
<dbReference type="GeneID" id="19170301"/>
<dbReference type="GO" id="GO:0006897">
    <property type="term" value="P:endocytosis"/>
    <property type="evidence" value="ECO:0007669"/>
    <property type="project" value="UniProtKB-KW"/>
</dbReference>
<dbReference type="Pfam" id="PF10291">
    <property type="entry name" value="muHD"/>
    <property type="match status" value="1"/>
</dbReference>
<dbReference type="Gene3D" id="1.20.1270.60">
    <property type="entry name" value="Arfaptin homology (AH) domain/BAR domain"/>
    <property type="match status" value="1"/>
</dbReference>
<feature type="region of interest" description="Disordered" evidence="2">
    <location>
        <begin position="382"/>
        <end position="465"/>
    </location>
</feature>
<dbReference type="RefSeq" id="XP_007734501.1">
    <property type="nucleotide sequence ID" value="XM_007736311.1"/>
</dbReference>
<organism evidence="4 5">
    <name type="scientific">Capronia epimyces CBS 606.96</name>
    <dbReference type="NCBI Taxonomy" id="1182542"/>
    <lineage>
        <taxon>Eukaryota</taxon>
        <taxon>Fungi</taxon>
        <taxon>Dikarya</taxon>
        <taxon>Ascomycota</taxon>
        <taxon>Pezizomycotina</taxon>
        <taxon>Eurotiomycetes</taxon>
        <taxon>Chaetothyriomycetidae</taxon>
        <taxon>Chaetothyriales</taxon>
        <taxon>Herpotrichiellaceae</taxon>
        <taxon>Capronia</taxon>
    </lineage>
</organism>
<feature type="region of interest" description="Disordered" evidence="2">
    <location>
        <begin position="834"/>
        <end position="867"/>
    </location>
</feature>
<proteinExistence type="predicted"/>
<dbReference type="Pfam" id="PF00611">
    <property type="entry name" value="FCH"/>
    <property type="match status" value="1"/>
</dbReference>
<keyword evidence="5" id="KW-1185">Reference proteome</keyword>
<dbReference type="PROSITE" id="PS51072">
    <property type="entry name" value="MHD"/>
    <property type="match status" value="1"/>
</dbReference>
<feature type="domain" description="MHD" evidence="3">
    <location>
        <begin position="594"/>
        <end position="859"/>
    </location>
</feature>
<dbReference type="PANTHER" id="PTHR23065:SF54">
    <property type="entry name" value="SUPPRESSOR OF YEAST PROFILIN DELETION"/>
    <property type="match status" value="1"/>
</dbReference>
<dbReference type="GO" id="GO:0030139">
    <property type="term" value="C:endocytic vesicle"/>
    <property type="evidence" value="ECO:0007669"/>
    <property type="project" value="TreeGrafter"/>
</dbReference>
<dbReference type="FunFam" id="1.20.1270.60:FF:000102">
    <property type="entry name" value="WGS project CABT00000000 data, contig 2.23"/>
    <property type="match status" value="1"/>
</dbReference>
<evidence type="ECO:0000256" key="2">
    <source>
        <dbReference type="SAM" id="MobiDB-lite"/>
    </source>
</evidence>
<dbReference type="OrthoDB" id="331602at2759"/>
<evidence type="ECO:0000259" key="3">
    <source>
        <dbReference type="PROSITE" id="PS51072"/>
    </source>
</evidence>
<feature type="compositionally biased region" description="Pro residues" evidence="2">
    <location>
        <begin position="534"/>
        <end position="545"/>
    </location>
</feature>
<dbReference type="CDD" id="cd07650">
    <property type="entry name" value="F-BAR_Syp1p_like"/>
    <property type="match status" value="1"/>
</dbReference>
<dbReference type="STRING" id="1182542.W9XQB1"/>
<protein>
    <recommendedName>
        <fullName evidence="3">MHD domain-containing protein</fullName>
    </recommendedName>
</protein>
<reference evidence="4 5" key="1">
    <citation type="submission" date="2013-03" db="EMBL/GenBank/DDBJ databases">
        <title>The Genome Sequence of Capronia epimyces CBS 606.96.</title>
        <authorList>
            <consortium name="The Broad Institute Genomics Platform"/>
            <person name="Cuomo C."/>
            <person name="de Hoog S."/>
            <person name="Gorbushina A."/>
            <person name="Walker B."/>
            <person name="Young S.K."/>
            <person name="Zeng Q."/>
            <person name="Gargeya S."/>
            <person name="Fitzgerald M."/>
            <person name="Haas B."/>
            <person name="Abouelleil A."/>
            <person name="Allen A.W."/>
            <person name="Alvarado L."/>
            <person name="Arachchi H.M."/>
            <person name="Berlin A.M."/>
            <person name="Chapman S.B."/>
            <person name="Gainer-Dewar J."/>
            <person name="Goldberg J."/>
            <person name="Griggs A."/>
            <person name="Gujja S."/>
            <person name="Hansen M."/>
            <person name="Howarth C."/>
            <person name="Imamovic A."/>
            <person name="Ireland A."/>
            <person name="Larimer J."/>
            <person name="McCowan C."/>
            <person name="Murphy C."/>
            <person name="Pearson M."/>
            <person name="Poon T.W."/>
            <person name="Priest M."/>
            <person name="Roberts A."/>
            <person name="Saif S."/>
            <person name="Shea T."/>
            <person name="Sisk P."/>
            <person name="Sykes S."/>
            <person name="Wortman J."/>
            <person name="Nusbaum C."/>
            <person name="Birren B."/>
        </authorList>
    </citation>
    <scope>NUCLEOTIDE SEQUENCE [LARGE SCALE GENOMIC DNA]</scope>
    <source>
        <strain evidence="4 5">CBS 606.96</strain>
    </source>
</reference>
<feature type="compositionally biased region" description="Low complexity" evidence="2">
    <location>
        <begin position="420"/>
        <end position="437"/>
    </location>
</feature>
<dbReference type="SUPFAM" id="SSF103657">
    <property type="entry name" value="BAR/IMD domain-like"/>
    <property type="match status" value="1"/>
</dbReference>
<dbReference type="InterPro" id="IPR001060">
    <property type="entry name" value="FCH_dom"/>
</dbReference>
<keyword evidence="1" id="KW-0254">Endocytosis</keyword>
<feature type="region of interest" description="Disordered" evidence="2">
    <location>
        <begin position="227"/>
        <end position="370"/>
    </location>
</feature>
<dbReference type="SMART" id="SM00055">
    <property type="entry name" value="FCH"/>
    <property type="match status" value="1"/>
</dbReference>
<sequence length="882" mass="96240">MEFSRTEYPTLLASLQPEQAITLLNDRVSIISKINNDIADWLQERRKVEEAYVAGLRKLARRPQQDGAAALGIFQTPWQRIVSGTENLAASHETLAAKIESDVEKPLRSFGSRNKEMQALVSTQGNLNAIAKELIHAQKRAAKGGRRTDTASSAVEDASRQWESQAPYVFEQLQALDETRINHLRDVLTQFQTHEVDAIEKNRLSAESCLNALLNLETADEIKAFATRNDRESSSTMRRRSSAATSARPPSSQIRSPPTPPPPRHADDRHSQRSNSSNHSIVPDTTPHKEKHRLGGLKRLGTVMGRRKSVVPPIPPQSTEEKRRTRSFAPFRRGNSSRSFQDLEETGEDLAPSISRGERPASSISHDRRGDLPIRHELPIHAEPESLIPTPNGVEPSQAHLESNAEVPPSQPALLDAGGSPWTQVPPSQSSSVQQPSSPTPRSPIQTQPDSSVPHIAVDDSARNFKIRDEPIQEDESEAQLAMNNMANQLRTQAQNSGLNRVQGSVRGRRDVRNTIYVPSHTDTFGTPSSAPRAGPPVSIPPGPGSPDNVLASPIQRAPAPAILHEEHGVGSDTTSIHSSQSLVGPSQHVDVHEPGLNASVVETVHSWFTEAGISKSFVLGEVAFAYNASVSSDTEHEIVRLQHFERLDKIAANPIFLTHIKPPGESLAEEQAGSYTISTHPIRRPTPMIGLKYQLHLEESNLAQYSPILITPAWQVVEGQASAIVLYSLNPVFGGDSLTLKNVIITVNLNTSGEGTGKAASAMMAPTQGATFRRKASAVVWRFNELTIKPEQERLLIRFMTQGGMPKKGTVELKFEIPGRTASGIGIEKLLAGGDKDTEKDATDPFADDTGDGSARGSAEERRWEVVPTTTKLVSGRYTAS</sequence>
<comment type="caution">
    <text evidence="4">The sequence shown here is derived from an EMBL/GenBank/DDBJ whole genome shotgun (WGS) entry which is preliminary data.</text>
</comment>
<dbReference type="GO" id="GO:0005886">
    <property type="term" value="C:plasma membrane"/>
    <property type="evidence" value="ECO:0007669"/>
    <property type="project" value="TreeGrafter"/>
</dbReference>
<feature type="compositionally biased region" description="Basic and acidic residues" evidence="2">
    <location>
        <begin position="835"/>
        <end position="844"/>
    </location>
</feature>
<dbReference type="InterPro" id="IPR028565">
    <property type="entry name" value="MHD"/>
</dbReference>
<dbReference type="EMBL" id="AMGY01000005">
    <property type="protein sequence ID" value="EXJ82378.1"/>
    <property type="molecule type" value="Genomic_DNA"/>
</dbReference>
<evidence type="ECO:0000313" key="5">
    <source>
        <dbReference type="Proteomes" id="UP000019478"/>
    </source>
</evidence>
<evidence type="ECO:0000256" key="1">
    <source>
        <dbReference type="ARBA" id="ARBA00022583"/>
    </source>
</evidence>
<feature type="region of interest" description="Disordered" evidence="2">
    <location>
        <begin position="519"/>
        <end position="553"/>
    </location>
</feature>